<dbReference type="InterPro" id="IPR036291">
    <property type="entry name" value="NAD(P)-bd_dom_sf"/>
</dbReference>
<dbReference type="Proteomes" id="UP001595847">
    <property type="component" value="Unassembled WGS sequence"/>
</dbReference>
<dbReference type="PRINTS" id="PR01713">
    <property type="entry name" value="NUCEPIMERASE"/>
</dbReference>
<sequence>MGSIRRAVVTGGSGFIGGHLAERLAREGAEVVVFDVAPPPPEALNSGAVAYVKGDITDEAAVARVITPDVDTVFHMSAVVGVDRYLSRPLDVLDVNILGTRNVLRRALDTGARVIMASTSEVYGKNPAVPWAEDDDRVVGPTSAERWTYSSSKALAEHMAFALARGHGLRASVVRYFNVYGPRQRPAYVVSRSIHRVLNGLPAEVYDSGHQTRCFTFIDDAVEGTLRVAAEPGAAGECFNIGGHRETTMAEAVGLVTRLAGADHPPRTLVTATALGDGYQDIDRRVPDTAKALRILGWRAETPLDEGIARTIAWARAAPGWLAS</sequence>
<accession>A0ABV8FFB1</accession>
<gene>
    <name evidence="2" type="ORF">ACFOVU_02405</name>
</gene>
<feature type="domain" description="NAD-dependent epimerase/dehydratase" evidence="1">
    <location>
        <begin position="8"/>
        <end position="242"/>
    </location>
</feature>
<protein>
    <submittedName>
        <fullName evidence="2">NAD-dependent epimerase/dehydratase family protein</fullName>
    </submittedName>
</protein>
<dbReference type="Gene3D" id="3.40.50.720">
    <property type="entry name" value="NAD(P)-binding Rossmann-like Domain"/>
    <property type="match status" value="1"/>
</dbReference>
<keyword evidence="3" id="KW-1185">Reference proteome</keyword>
<dbReference type="InterPro" id="IPR001509">
    <property type="entry name" value="Epimerase_deHydtase"/>
</dbReference>
<dbReference type="RefSeq" id="WP_378529599.1">
    <property type="nucleotide sequence ID" value="NZ_JBHSBH010000003.1"/>
</dbReference>
<dbReference type="InterPro" id="IPR050177">
    <property type="entry name" value="Lipid_A_modif_metabolic_enz"/>
</dbReference>
<name>A0ABV8FFB1_9ACTN</name>
<dbReference type="EMBL" id="JBHSBH010000003">
    <property type="protein sequence ID" value="MFC3994749.1"/>
    <property type="molecule type" value="Genomic_DNA"/>
</dbReference>
<evidence type="ECO:0000313" key="3">
    <source>
        <dbReference type="Proteomes" id="UP001595847"/>
    </source>
</evidence>
<dbReference type="Pfam" id="PF01370">
    <property type="entry name" value="Epimerase"/>
    <property type="match status" value="1"/>
</dbReference>
<dbReference type="PANTHER" id="PTHR43245:SF13">
    <property type="entry name" value="UDP-D-APIOSE_UDP-D-XYLOSE SYNTHASE 2"/>
    <property type="match status" value="1"/>
</dbReference>
<evidence type="ECO:0000259" key="1">
    <source>
        <dbReference type="Pfam" id="PF01370"/>
    </source>
</evidence>
<proteinExistence type="predicted"/>
<dbReference type="SUPFAM" id="SSF51735">
    <property type="entry name" value="NAD(P)-binding Rossmann-fold domains"/>
    <property type="match status" value="1"/>
</dbReference>
<dbReference type="PANTHER" id="PTHR43245">
    <property type="entry name" value="BIFUNCTIONAL POLYMYXIN RESISTANCE PROTEIN ARNA"/>
    <property type="match status" value="1"/>
</dbReference>
<reference evidence="3" key="1">
    <citation type="journal article" date="2019" name="Int. J. Syst. Evol. Microbiol.">
        <title>The Global Catalogue of Microorganisms (GCM) 10K type strain sequencing project: providing services to taxonomists for standard genome sequencing and annotation.</title>
        <authorList>
            <consortium name="The Broad Institute Genomics Platform"/>
            <consortium name="The Broad Institute Genome Sequencing Center for Infectious Disease"/>
            <person name="Wu L."/>
            <person name="Ma J."/>
        </authorList>
    </citation>
    <scope>NUCLEOTIDE SEQUENCE [LARGE SCALE GENOMIC DNA]</scope>
    <source>
        <strain evidence="3">TBRC 1826</strain>
    </source>
</reference>
<evidence type="ECO:0000313" key="2">
    <source>
        <dbReference type="EMBL" id="MFC3994749.1"/>
    </source>
</evidence>
<organism evidence="2 3">
    <name type="scientific">Nocardiopsis sediminis</name>
    <dbReference type="NCBI Taxonomy" id="1778267"/>
    <lineage>
        <taxon>Bacteria</taxon>
        <taxon>Bacillati</taxon>
        <taxon>Actinomycetota</taxon>
        <taxon>Actinomycetes</taxon>
        <taxon>Streptosporangiales</taxon>
        <taxon>Nocardiopsidaceae</taxon>
        <taxon>Nocardiopsis</taxon>
    </lineage>
</organism>
<comment type="caution">
    <text evidence="2">The sequence shown here is derived from an EMBL/GenBank/DDBJ whole genome shotgun (WGS) entry which is preliminary data.</text>
</comment>